<protein>
    <submittedName>
        <fullName evidence="2">Uncharacterized protein</fullName>
    </submittedName>
</protein>
<evidence type="ECO:0000256" key="1">
    <source>
        <dbReference type="SAM" id="Phobius"/>
    </source>
</evidence>
<evidence type="ECO:0000313" key="3">
    <source>
        <dbReference type="Proteomes" id="UP000292362"/>
    </source>
</evidence>
<name>A0A4Q9KUL7_9MICR</name>
<dbReference type="AlphaFoldDB" id="A0A4Q9KUL7"/>
<keyword evidence="1" id="KW-0812">Transmembrane</keyword>
<keyword evidence="1" id="KW-0472">Membrane</keyword>
<dbReference type="EMBL" id="PITJ01001833">
    <property type="protein sequence ID" value="TBT98254.1"/>
    <property type="molecule type" value="Genomic_DNA"/>
</dbReference>
<accession>A0A4Q9KUL7</accession>
<evidence type="ECO:0000313" key="2">
    <source>
        <dbReference type="EMBL" id="TBT98254.1"/>
    </source>
</evidence>
<comment type="caution">
    <text evidence="2">The sequence shown here is derived from an EMBL/GenBank/DDBJ whole genome shotgun (WGS) entry which is preliminary data.</text>
</comment>
<proteinExistence type="predicted"/>
<feature type="transmembrane region" description="Helical" evidence="1">
    <location>
        <begin position="36"/>
        <end position="53"/>
    </location>
</feature>
<organism evidence="2 3">
    <name type="scientific">Hamiltosporidium tvaerminnensis</name>
    <dbReference type="NCBI Taxonomy" id="1176355"/>
    <lineage>
        <taxon>Eukaryota</taxon>
        <taxon>Fungi</taxon>
        <taxon>Fungi incertae sedis</taxon>
        <taxon>Microsporidia</taxon>
        <taxon>Dubosqiidae</taxon>
        <taxon>Hamiltosporidium</taxon>
    </lineage>
</organism>
<reference evidence="2 3" key="1">
    <citation type="submission" date="2017-12" db="EMBL/GenBank/DDBJ databases">
        <authorList>
            <person name="Pombert J.-F."/>
            <person name="Haag K.L."/>
            <person name="Ebert D."/>
        </authorList>
    </citation>
    <scope>NUCLEOTIDE SEQUENCE [LARGE SCALE GENOMIC DNA]</scope>
    <source>
        <strain evidence="2">FI-OER-3-3</strain>
    </source>
</reference>
<keyword evidence="1" id="KW-1133">Transmembrane helix</keyword>
<dbReference type="VEuPathDB" id="MicrosporidiaDB:CWI37_1833p0020"/>
<gene>
    <name evidence="2" type="ORF">CWI37_1833p0020</name>
</gene>
<sequence length="215" mass="25311">MDKKLIKDVWLWSQLSFAFLYTLSILRIFIKIPILSNLPCFSLCLLLSISYIMTMSKKILTSEITSIVSETNFYCLIVLLSFPSKILLLPFYVSSIFNLVDFVVTNKRQYHKYFFYETCKNIIIKRDIFIFSVYLLDVVGIFVASVGMLFRISNVMTVIGYCGMVRQEYLRSEKMKIIISDFFKLLDSKVDKMPEIVKQWYVYSRDSKVKEIKTE</sequence>
<feature type="transmembrane region" description="Helical" evidence="1">
    <location>
        <begin position="9"/>
        <end position="30"/>
    </location>
</feature>
<feature type="transmembrane region" description="Helical" evidence="1">
    <location>
        <begin position="128"/>
        <end position="150"/>
    </location>
</feature>
<dbReference type="Proteomes" id="UP000292362">
    <property type="component" value="Unassembled WGS sequence"/>
</dbReference>
<feature type="transmembrane region" description="Helical" evidence="1">
    <location>
        <begin position="73"/>
        <end position="93"/>
    </location>
</feature>